<organism evidence="1 2">
    <name type="scientific">Ataeniobius toweri</name>
    <dbReference type="NCBI Taxonomy" id="208326"/>
    <lineage>
        <taxon>Eukaryota</taxon>
        <taxon>Metazoa</taxon>
        <taxon>Chordata</taxon>
        <taxon>Craniata</taxon>
        <taxon>Vertebrata</taxon>
        <taxon>Euteleostomi</taxon>
        <taxon>Actinopterygii</taxon>
        <taxon>Neopterygii</taxon>
        <taxon>Teleostei</taxon>
        <taxon>Neoteleostei</taxon>
        <taxon>Acanthomorphata</taxon>
        <taxon>Ovalentaria</taxon>
        <taxon>Atherinomorphae</taxon>
        <taxon>Cyprinodontiformes</taxon>
        <taxon>Goodeidae</taxon>
        <taxon>Ataeniobius</taxon>
    </lineage>
</organism>
<gene>
    <name evidence="1" type="ORF">ATANTOWER_021312</name>
</gene>
<comment type="caution">
    <text evidence="1">The sequence shown here is derived from an EMBL/GenBank/DDBJ whole genome shotgun (WGS) entry which is preliminary data.</text>
</comment>
<evidence type="ECO:0000313" key="2">
    <source>
        <dbReference type="Proteomes" id="UP001345963"/>
    </source>
</evidence>
<keyword evidence="2" id="KW-1185">Reference proteome</keyword>
<dbReference type="Proteomes" id="UP001345963">
    <property type="component" value="Unassembled WGS sequence"/>
</dbReference>
<proteinExistence type="predicted"/>
<dbReference type="EMBL" id="JAHUTI010049630">
    <property type="protein sequence ID" value="MED6247923.1"/>
    <property type="molecule type" value="Genomic_DNA"/>
</dbReference>
<reference evidence="1 2" key="1">
    <citation type="submission" date="2021-07" db="EMBL/GenBank/DDBJ databases">
        <authorList>
            <person name="Palmer J.M."/>
        </authorList>
    </citation>
    <scope>NUCLEOTIDE SEQUENCE [LARGE SCALE GENOMIC DNA]</scope>
    <source>
        <strain evidence="1 2">AT_MEX2019</strain>
        <tissue evidence="1">Muscle</tissue>
    </source>
</reference>
<accession>A0ABU7BC14</accession>
<protein>
    <submittedName>
        <fullName evidence="1">Uncharacterized protein</fullName>
    </submittedName>
</protein>
<name>A0ABU7BC14_9TELE</name>
<evidence type="ECO:0000313" key="1">
    <source>
        <dbReference type="EMBL" id="MED6247923.1"/>
    </source>
</evidence>
<sequence>MMQSTWDYASSSPISSLVLIFPPCRTSTGSTVGKRAANISADLTHPTYNLLELLPAGRRYRALFAKRNPAMELPYRHAHALAPQPRMDDFTALPGFPL</sequence>